<dbReference type="RefSeq" id="WP_253739881.1">
    <property type="nucleotide sequence ID" value="NZ_BAABKA010000075.1"/>
</dbReference>
<sequence length="851" mass="91427">MARWLMRLTKLKTFQKLKNPWVLGTMASIGAGVPPLVVPAGWPLGWRALIAVVVAALAGATGSYFGVVLTRAEDAAAAIDALRSVLDPLDPPQPHHLADPGGGERSVFELLLPQWCPTPFWGRRAEGARWRAWCQEEVTSGLMVVDGPGGCGKTRLALQAAREAAADGWVTGWLREGMAVALVCAAAAVTSPRVRVLALVDDADTRTDLAGLLGALAEYRGCARLRVVLITRHGAELGQALQGRLAERHALLMKSAPVMSLRPLGEISDLIRWYGEAVRAFASARATLAPPVSDMTGPVRKGQAIVEVFAQAMVTVLGGPSPGDSPTPLGEVARVLFEHEARWWRGTAAQEQWGIGPATDLLLARVMTGLVLFAPADEPAAIGVLRRVPELADAPAERITNLARWARALYSPMTEGGLRIGPDPLTDWFVITSLTSTVDDRHFARHLLNEPTEDQAARILTVLARASEHHPPAQLLFEQLLGGDPVRLARYAIYAALTTGTNRGQLDHTTATALAAAGLDPDTTTQLLQLTPAHALPRCTLTLTRRHLHHNRATGTPPCLARALTDLAAALDRAGEREEGLRVALEAVALWRELTDGNTAHRPGLATALTDLAATLDKGGEHHVGLRVALEAVALWRELTDGNTAHRPGLATALSSLSSALDRVGEHREQLRVAREAVALWRELTDGSTGLASALTTLSVALNSAGEHREDLRVAQEAVALWRELTDGNTAYSPDLATALNNLAAALYRAGKYHEALPVARESVALWRDLVDGNTGHSPTLARTLNNLAGTLGQVGEHHEQLRVQREAVALYRELAAHDPELFHQAYIDTRAALRRLLPAHDNQDDVTVDL</sequence>
<keyword evidence="1" id="KW-0812">Transmembrane</keyword>
<keyword evidence="3" id="KW-1185">Reference proteome</keyword>
<accession>A0A9X2G6V5</accession>
<protein>
    <submittedName>
        <fullName evidence="2">Tetratricopeptide (TPR) repeat protein</fullName>
    </submittedName>
</protein>
<comment type="caution">
    <text evidence="2">The sequence shown here is derived from an EMBL/GenBank/DDBJ whole genome shotgun (WGS) entry which is preliminary data.</text>
</comment>
<feature type="transmembrane region" description="Helical" evidence="1">
    <location>
        <begin position="48"/>
        <end position="69"/>
    </location>
</feature>
<evidence type="ECO:0000256" key="1">
    <source>
        <dbReference type="SAM" id="Phobius"/>
    </source>
</evidence>
<dbReference type="Proteomes" id="UP001139648">
    <property type="component" value="Unassembled WGS sequence"/>
</dbReference>
<dbReference type="SMART" id="SM00028">
    <property type="entry name" value="TPR"/>
    <property type="match status" value="3"/>
</dbReference>
<dbReference type="SUPFAM" id="SSF52540">
    <property type="entry name" value="P-loop containing nucleoside triphosphate hydrolases"/>
    <property type="match status" value="1"/>
</dbReference>
<organism evidence="2 3">
    <name type="scientific">Nonomuraea thailandensis</name>
    <dbReference type="NCBI Taxonomy" id="1188745"/>
    <lineage>
        <taxon>Bacteria</taxon>
        <taxon>Bacillati</taxon>
        <taxon>Actinomycetota</taxon>
        <taxon>Actinomycetes</taxon>
        <taxon>Streptosporangiales</taxon>
        <taxon>Streptosporangiaceae</taxon>
        <taxon>Nonomuraea</taxon>
    </lineage>
</organism>
<dbReference type="EMBL" id="JAMZEB010000001">
    <property type="protein sequence ID" value="MCP2353376.1"/>
    <property type="molecule type" value="Genomic_DNA"/>
</dbReference>
<name>A0A9X2G6V5_9ACTN</name>
<dbReference type="InterPro" id="IPR027417">
    <property type="entry name" value="P-loop_NTPase"/>
</dbReference>
<dbReference type="PANTHER" id="PTHR19959:SF119">
    <property type="entry name" value="FUNGAL LIPASE-LIKE DOMAIN-CONTAINING PROTEIN"/>
    <property type="match status" value="1"/>
</dbReference>
<gene>
    <name evidence="2" type="ORF">HD597_000396</name>
</gene>
<dbReference type="PANTHER" id="PTHR19959">
    <property type="entry name" value="KINESIN LIGHT CHAIN"/>
    <property type="match status" value="1"/>
</dbReference>
<dbReference type="Gene3D" id="1.25.40.10">
    <property type="entry name" value="Tetratricopeptide repeat domain"/>
    <property type="match status" value="2"/>
</dbReference>
<keyword evidence="1" id="KW-0472">Membrane</keyword>
<feature type="transmembrane region" description="Helical" evidence="1">
    <location>
        <begin position="21"/>
        <end position="42"/>
    </location>
</feature>
<dbReference type="InterPro" id="IPR019734">
    <property type="entry name" value="TPR_rpt"/>
</dbReference>
<keyword evidence="1" id="KW-1133">Transmembrane helix</keyword>
<proteinExistence type="predicted"/>
<evidence type="ECO:0000313" key="3">
    <source>
        <dbReference type="Proteomes" id="UP001139648"/>
    </source>
</evidence>
<dbReference type="InterPro" id="IPR011990">
    <property type="entry name" value="TPR-like_helical_dom_sf"/>
</dbReference>
<dbReference type="SUPFAM" id="SSF48452">
    <property type="entry name" value="TPR-like"/>
    <property type="match status" value="2"/>
</dbReference>
<evidence type="ECO:0000313" key="2">
    <source>
        <dbReference type="EMBL" id="MCP2353376.1"/>
    </source>
</evidence>
<dbReference type="Pfam" id="PF13424">
    <property type="entry name" value="TPR_12"/>
    <property type="match status" value="1"/>
</dbReference>
<dbReference type="Pfam" id="PF13374">
    <property type="entry name" value="TPR_10"/>
    <property type="match status" value="1"/>
</dbReference>
<reference evidence="2" key="1">
    <citation type="submission" date="2022-06" db="EMBL/GenBank/DDBJ databases">
        <title>Sequencing the genomes of 1000 actinobacteria strains.</title>
        <authorList>
            <person name="Klenk H.-P."/>
        </authorList>
    </citation>
    <scope>NUCLEOTIDE SEQUENCE</scope>
    <source>
        <strain evidence="2">DSM 46694</strain>
    </source>
</reference>
<dbReference type="AlphaFoldDB" id="A0A9X2G6V5"/>